<feature type="non-terminal residue" evidence="1">
    <location>
        <position position="518"/>
    </location>
</feature>
<proteinExistence type="predicted"/>
<evidence type="ECO:0000313" key="1">
    <source>
        <dbReference type="EMBL" id="GFR77047.1"/>
    </source>
</evidence>
<dbReference type="EMBL" id="BMAT01000953">
    <property type="protein sequence ID" value="GFR77047.1"/>
    <property type="molecule type" value="Genomic_DNA"/>
</dbReference>
<protein>
    <recommendedName>
        <fullName evidence="3">HEAT repeat-containing protein 1</fullName>
    </recommendedName>
</protein>
<comment type="caution">
    <text evidence="1">The sequence shown here is derived from an EMBL/GenBank/DDBJ whole genome shotgun (WGS) entry which is preliminary data.</text>
</comment>
<dbReference type="SUPFAM" id="SSF48371">
    <property type="entry name" value="ARM repeat"/>
    <property type="match status" value="1"/>
</dbReference>
<organism evidence="1 2">
    <name type="scientific">Elysia marginata</name>
    <dbReference type="NCBI Taxonomy" id="1093978"/>
    <lineage>
        <taxon>Eukaryota</taxon>
        <taxon>Metazoa</taxon>
        <taxon>Spiralia</taxon>
        <taxon>Lophotrochozoa</taxon>
        <taxon>Mollusca</taxon>
        <taxon>Gastropoda</taxon>
        <taxon>Heterobranchia</taxon>
        <taxon>Euthyneura</taxon>
        <taxon>Panpulmonata</taxon>
        <taxon>Sacoglossa</taxon>
        <taxon>Placobranchoidea</taxon>
        <taxon>Plakobranchidae</taxon>
        <taxon>Elysia</taxon>
    </lineage>
</organism>
<accession>A0AAV4FUD6</accession>
<gene>
    <name evidence="1" type="ORF">ElyMa_000498600</name>
</gene>
<keyword evidence="2" id="KW-1185">Reference proteome</keyword>
<reference evidence="1 2" key="1">
    <citation type="journal article" date="2021" name="Elife">
        <title>Chloroplast acquisition without the gene transfer in kleptoplastic sea slugs, Plakobranchus ocellatus.</title>
        <authorList>
            <person name="Maeda T."/>
            <person name="Takahashi S."/>
            <person name="Yoshida T."/>
            <person name="Shimamura S."/>
            <person name="Takaki Y."/>
            <person name="Nagai Y."/>
            <person name="Toyoda A."/>
            <person name="Suzuki Y."/>
            <person name="Arimoto A."/>
            <person name="Ishii H."/>
            <person name="Satoh N."/>
            <person name="Nishiyama T."/>
            <person name="Hasebe M."/>
            <person name="Maruyama T."/>
            <person name="Minagawa J."/>
            <person name="Obokata J."/>
            <person name="Shigenobu S."/>
        </authorList>
    </citation>
    <scope>NUCLEOTIDE SEQUENCE [LARGE SCALE GENOMIC DNA]</scope>
</reference>
<dbReference type="Proteomes" id="UP000762676">
    <property type="component" value="Unassembled WGS sequence"/>
</dbReference>
<evidence type="ECO:0008006" key="3">
    <source>
        <dbReference type="Google" id="ProtNLM"/>
    </source>
</evidence>
<name>A0AAV4FUD6_9GAST</name>
<dbReference type="InterPro" id="IPR016024">
    <property type="entry name" value="ARM-type_fold"/>
</dbReference>
<dbReference type="AlphaFoldDB" id="A0AAV4FUD6"/>
<evidence type="ECO:0000313" key="2">
    <source>
        <dbReference type="Proteomes" id="UP000762676"/>
    </source>
</evidence>
<sequence length="518" mass="57969">MASKEHCNDRWDELPGLFPRILHLWKEAPTHNNWAIEKLMEIFRKHIAPDLSLVESAGFPKFLEGFFESGQLIQYPDFVMNNVALMAGEVLLLTKSSQLKPGVEETMFRLIRYPLEYWLVDKGHSAHVTLQLYSKFVRHQVMLTTLEKFLFDLPQAMAYVLASPHNYTRKSAGNYITDLISFAFRKTDQDTDMKVKLRAQISECIELFAGRLTQACSAGAGRLGIDNPRFKDSKQEIGGEARVRYCLLVCQSARVCPEWLEVITRRGIFSSVLDLCSQAAGTEHGHGEGLHLACAESIVQLVSRLVIERLDVSTEEKDLLVELSLLPLFVLTSATPQLVQKFSPEVIAKVKCAVASSSSAHPVPMMKQAVGNLYSILSNQIALVSGDHVELLKYFSLQTLTAPPTVLRPLVCRGQLRNNEVVNFLHDSFPHLQDFKDKSSGHVENILTIVQCVMKQPGLTHVNIQVAMDCYVKLAKDARNIDREAVLSLLQILQLKMVDIDPNVQEAAVTAAGDLFLS</sequence>